<gene>
    <name evidence="3" type="ORF">KOR34_19720</name>
</gene>
<name>A0A5C5VH26_9BACT</name>
<reference evidence="3 4" key="1">
    <citation type="submission" date="2019-02" db="EMBL/GenBank/DDBJ databases">
        <title>Deep-cultivation of Planctomycetes and their phenomic and genomic characterization uncovers novel biology.</title>
        <authorList>
            <person name="Wiegand S."/>
            <person name="Jogler M."/>
            <person name="Boedeker C."/>
            <person name="Pinto D."/>
            <person name="Vollmers J."/>
            <person name="Rivas-Marin E."/>
            <person name="Kohn T."/>
            <person name="Peeters S.H."/>
            <person name="Heuer A."/>
            <person name="Rast P."/>
            <person name="Oberbeckmann S."/>
            <person name="Bunk B."/>
            <person name="Jeske O."/>
            <person name="Meyerdierks A."/>
            <person name="Storesund J.E."/>
            <person name="Kallscheuer N."/>
            <person name="Luecker S."/>
            <person name="Lage O.M."/>
            <person name="Pohl T."/>
            <person name="Merkel B.J."/>
            <person name="Hornburger P."/>
            <person name="Mueller R.-W."/>
            <person name="Bruemmer F."/>
            <person name="Labrenz M."/>
            <person name="Spormann A.M."/>
            <person name="Op Den Camp H."/>
            <person name="Overmann J."/>
            <person name="Amann R."/>
            <person name="Jetten M.S.M."/>
            <person name="Mascher T."/>
            <person name="Medema M.H."/>
            <person name="Devos D.P."/>
            <person name="Kaster A.-K."/>
            <person name="Ovreas L."/>
            <person name="Rohde M."/>
            <person name="Galperin M.Y."/>
            <person name="Jogler C."/>
        </authorList>
    </citation>
    <scope>NUCLEOTIDE SEQUENCE [LARGE SCALE GENOMIC DNA]</scope>
    <source>
        <strain evidence="3 4">KOR34</strain>
    </source>
</reference>
<accession>A0A5C5VH26</accession>
<dbReference type="InterPro" id="IPR019934">
    <property type="entry name" value="CHP03545"/>
</dbReference>
<sequence length="588" mass="63040">MRLFRWGYIVPRLIALLLLYLFSEFGVGLLVRYAAVQSGQAAVGARVEVAGSSASLLGTRAELTGISVADPRDPMTNLFEAQRLSLDFDSSAALRRKAWVSEGELSGLRFGTPRDTSGELPARPEAEESEGGFALPNLVTAEATDKWLSGVQDRFTADLQLESVRLAKELRQKWPTEYAGLEERAKRLQADIKAFTARVKDARDNPLRNVEFLRGVPEQVTRFKSELTAIQERLKRLPDEVRADREAIAAARRADEAMLREKLDFKNMDASSLSTYLLGEQISGPVGELVGWVRWARRLAPASGDAGDERGRGVDVLPRGVRPTPDLLVRSLRLSGATRLAGRPLEFSGVLSDFTTQPRVLGQPMRLSLATTGAAPIEVRAKVDRSGDVPTDELIVDCPALSIPRLALGRSDSLGITVAPSTAALSISLQITGEKLVGDMQLVQHNVRVTPHVKASFGGVIQDVQLEDSLAKQLSQTPQLVTTVTLSGELSQPEWKVWSTAGPAVAEAMDNAVRELAGSQAKKLLADGQQVVTGELQQLTAELDELNNQVAAALGGPADALQALAGSVGGGAVGGIGSRLAPVGSLFK</sequence>
<dbReference type="AlphaFoldDB" id="A0A5C5VH26"/>
<dbReference type="Proteomes" id="UP000316714">
    <property type="component" value="Unassembled WGS sequence"/>
</dbReference>
<dbReference type="EMBL" id="SIHJ01000001">
    <property type="protein sequence ID" value="TWT37025.1"/>
    <property type="molecule type" value="Genomic_DNA"/>
</dbReference>
<feature type="region of interest" description="Disordered" evidence="2">
    <location>
        <begin position="110"/>
        <end position="129"/>
    </location>
</feature>
<keyword evidence="1" id="KW-0175">Coiled coil</keyword>
<protein>
    <recommendedName>
        <fullName evidence="5">TIGR03545 family protein</fullName>
    </recommendedName>
</protein>
<feature type="coiled-coil region" evidence="1">
    <location>
        <begin position="529"/>
        <end position="556"/>
    </location>
</feature>
<dbReference type="RefSeq" id="WP_197531290.1">
    <property type="nucleotide sequence ID" value="NZ_SIHJ01000001.1"/>
</dbReference>
<keyword evidence="4" id="KW-1185">Reference proteome</keyword>
<evidence type="ECO:0000256" key="1">
    <source>
        <dbReference type="SAM" id="Coils"/>
    </source>
</evidence>
<organism evidence="3 4">
    <name type="scientific">Posidoniimonas corsicana</name>
    <dbReference type="NCBI Taxonomy" id="1938618"/>
    <lineage>
        <taxon>Bacteria</taxon>
        <taxon>Pseudomonadati</taxon>
        <taxon>Planctomycetota</taxon>
        <taxon>Planctomycetia</taxon>
        <taxon>Pirellulales</taxon>
        <taxon>Lacipirellulaceae</taxon>
        <taxon>Posidoniimonas</taxon>
    </lineage>
</organism>
<evidence type="ECO:0008006" key="5">
    <source>
        <dbReference type="Google" id="ProtNLM"/>
    </source>
</evidence>
<dbReference type="NCBIfam" id="TIGR03545">
    <property type="entry name" value="TIGR03545 family protein"/>
    <property type="match status" value="1"/>
</dbReference>
<feature type="coiled-coil region" evidence="1">
    <location>
        <begin position="178"/>
        <end position="205"/>
    </location>
</feature>
<evidence type="ECO:0000256" key="2">
    <source>
        <dbReference type="SAM" id="MobiDB-lite"/>
    </source>
</evidence>
<evidence type="ECO:0000313" key="4">
    <source>
        <dbReference type="Proteomes" id="UP000316714"/>
    </source>
</evidence>
<proteinExistence type="predicted"/>
<evidence type="ECO:0000313" key="3">
    <source>
        <dbReference type="EMBL" id="TWT37025.1"/>
    </source>
</evidence>
<comment type="caution">
    <text evidence="3">The sequence shown here is derived from an EMBL/GenBank/DDBJ whole genome shotgun (WGS) entry which is preliminary data.</text>
</comment>